<gene>
    <name evidence="2" type="ORF">LVY65_05085</name>
</gene>
<sequence>MENPRAEEGARASKLAGSSKISTPKPTGSQPPKLSPQAKWKAANPKAVWAHVALKSALRRGLIERQPCAVCGTTRHVDGHHPDYDQPMAVVWLCRAHHVAVHRQRGRDG</sequence>
<name>A0A9X1QJA4_9SPHN</name>
<dbReference type="AlphaFoldDB" id="A0A9X1QJA4"/>
<proteinExistence type="predicted"/>
<evidence type="ECO:0000313" key="3">
    <source>
        <dbReference type="Proteomes" id="UP001139410"/>
    </source>
</evidence>
<dbReference type="RefSeq" id="WP_235066903.1">
    <property type="nucleotide sequence ID" value="NZ_JAKFGM010000001.1"/>
</dbReference>
<reference evidence="2" key="1">
    <citation type="submission" date="2022-01" db="EMBL/GenBank/DDBJ databases">
        <authorList>
            <person name="Jo J.-H."/>
            <person name="Im W.-T."/>
        </authorList>
    </citation>
    <scope>NUCLEOTIDE SEQUENCE</scope>
    <source>
        <strain evidence="2">G124</strain>
    </source>
</reference>
<dbReference type="EMBL" id="JAKFGM010000001">
    <property type="protein sequence ID" value="MCF2514440.1"/>
    <property type="molecule type" value="Genomic_DNA"/>
</dbReference>
<protein>
    <recommendedName>
        <fullName evidence="4">HNH endonuclease</fullName>
    </recommendedName>
</protein>
<evidence type="ECO:0000313" key="2">
    <source>
        <dbReference type="EMBL" id="MCF2514440.1"/>
    </source>
</evidence>
<feature type="compositionally biased region" description="Basic and acidic residues" evidence="1">
    <location>
        <begin position="1"/>
        <end position="11"/>
    </location>
</feature>
<feature type="region of interest" description="Disordered" evidence="1">
    <location>
        <begin position="1"/>
        <end position="42"/>
    </location>
</feature>
<keyword evidence="3" id="KW-1185">Reference proteome</keyword>
<dbReference type="Proteomes" id="UP001139410">
    <property type="component" value="Unassembled WGS sequence"/>
</dbReference>
<accession>A0A9X1QJA4</accession>
<evidence type="ECO:0000256" key="1">
    <source>
        <dbReference type="SAM" id="MobiDB-lite"/>
    </source>
</evidence>
<comment type="caution">
    <text evidence="2">The sequence shown here is derived from an EMBL/GenBank/DDBJ whole genome shotgun (WGS) entry which is preliminary data.</text>
</comment>
<feature type="compositionally biased region" description="Polar residues" evidence="1">
    <location>
        <begin position="19"/>
        <end position="32"/>
    </location>
</feature>
<organism evidence="2 3">
    <name type="scientific">Sphingomonas cremea</name>
    <dbReference type="NCBI Taxonomy" id="2904799"/>
    <lineage>
        <taxon>Bacteria</taxon>
        <taxon>Pseudomonadati</taxon>
        <taxon>Pseudomonadota</taxon>
        <taxon>Alphaproteobacteria</taxon>
        <taxon>Sphingomonadales</taxon>
        <taxon>Sphingomonadaceae</taxon>
        <taxon>Sphingomonas</taxon>
    </lineage>
</organism>
<evidence type="ECO:0008006" key="4">
    <source>
        <dbReference type="Google" id="ProtNLM"/>
    </source>
</evidence>